<dbReference type="eggNOG" id="KOG1370">
    <property type="taxonomic scope" value="Eukaryota"/>
</dbReference>
<comment type="pathway">
    <text evidence="2 11">Amino-acid biosynthesis; L-homocysteine biosynthesis; L-homocysteine from S-adenosyl-L-homocysteine: step 1/1.</text>
</comment>
<feature type="domain" description="S-adenosyl-L-homocysteine hydrolase NAD binding" evidence="13">
    <location>
        <begin position="194"/>
        <end position="355"/>
    </location>
</feature>
<dbReference type="GeneID" id="25975323"/>
<feature type="binding site" evidence="9">
    <location>
        <position position="159"/>
    </location>
    <ligand>
        <name>substrate</name>
    </ligand>
</feature>
<dbReference type="FunCoup" id="F0XJF2">
    <property type="interactions" value="875"/>
</dbReference>
<dbReference type="NCBIfam" id="TIGR00936">
    <property type="entry name" value="ahcY"/>
    <property type="match status" value="1"/>
</dbReference>
<dbReference type="GO" id="GO:0006730">
    <property type="term" value="P:one-carbon metabolic process"/>
    <property type="evidence" value="ECO:0007669"/>
    <property type="project" value="UniProtKB-KW"/>
</dbReference>
<dbReference type="GO" id="GO:0033353">
    <property type="term" value="P:S-adenosylmethionine cycle"/>
    <property type="evidence" value="ECO:0007669"/>
    <property type="project" value="EnsemblFungi"/>
</dbReference>
<evidence type="ECO:0000256" key="5">
    <source>
        <dbReference type="ARBA" id="ARBA00022801"/>
    </source>
</evidence>
<dbReference type="Gene3D" id="3.40.50.720">
    <property type="entry name" value="NAD(P)-binding Rossmann-like Domain"/>
    <property type="match status" value="1"/>
</dbReference>
<keyword evidence="15" id="KW-1185">Reference proteome</keyword>
<dbReference type="NCBIfam" id="NF004005">
    <property type="entry name" value="PRK05476.2-3"/>
    <property type="match status" value="1"/>
</dbReference>
<keyword evidence="6 10" id="KW-0520">NAD</keyword>
<comment type="cofactor">
    <cofactor evidence="10 11">
        <name>NAD(+)</name>
        <dbReference type="ChEBI" id="CHEBI:57540"/>
    </cofactor>
    <text evidence="10 11">Binds 1 NAD(+) per subunit.</text>
</comment>
<feature type="binding site" evidence="9">
    <location>
        <position position="58"/>
    </location>
    <ligand>
        <name>substrate</name>
    </ligand>
</feature>
<evidence type="ECO:0000256" key="10">
    <source>
        <dbReference type="PIRSR" id="PIRSR001109-2"/>
    </source>
</evidence>
<evidence type="ECO:0000259" key="13">
    <source>
        <dbReference type="SMART" id="SM00997"/>
    </source>
</evidence>
<dbReference type="InterPro" id="IPR020082">
    <property type="entry name" value="S-Ado-L-homoCys_hydrolase_CS"/>
</dbReference>
<keyword evidence="5 11" id="KW-0378">Hydrolase</keyword>
<sequence>MSAPASTFKVADISLAAFGRREIELAENEMPGLMATRAKYAEDQPLKGARIAGCLHMTIQTAVLIETLVALGAEVTWSSCNIFSTQDHAAAAIAASGVPVFAWKGETEEEYNWCLQQQLIAFKDNQKLNLILDDGGDLTQLVHDKYPEMLEGCFGLSEETTTGVHHLYRMLKNNKLLVPAINVNDSVTKSKFDNLYGCRESLVDGIKRATDVMIAGKIAVVAGYGDVGKGCALALHGMGARVLVTEVDPINALQAAMAGFQVTTMEKAAPIGQIFVTTTGCRDILVGKHFEAMPNDAIVCNIGHFDVEIDVAWLKANAASHTNIKPQVDRFTMKSGRNLILLAEGRLVNLGCATGHSSFVMSCSFTNQVLAQILLFKNKDAAFSKKYVEFAKTGALENKVYVLPKILDEEVAKLHLSHVNAELSSLTPVQAEYLGLPIEGPFKSDMYRY</sequence>
<dbReference type="PANTHER" id="PTHR23420:SF0">
    <property type="entry name" value="ADENOSYLHOMOCYSTEINASE"/>
    <property type="match status" value="1"/>
</dbReference>
<accession>F0XJF2</accession>
<dbReference type="InterPro" id="IPR015878">
    <property type="entry name" value="Ado_hCys_hydrolase_NAD-bd"/>
</dbReference>
<dbReference type="PANTHER" id="PTHR23420">
    <property type="entry name" value="ADENOSYLHOMOCYSTEINASE"/>
    <property type="match status" value="1"/>
</dbReference>
<dbReference type="FunFam" id="3.40.50.1480:FF:000004">
    <property type="entry name" value="Adenosylhomocysteinase"/>
    <property type="match status" value="1"/>
</dbReference>
<dbReference type="SUPFAM" id="SSF51735">
    <property type="entry name" value="NAD(P)-binding Rossmann-fold domains"/>
    <property type="match status" value="1"/>
</dbReference>
<organism evidence="15">
    <name type="scientific">Grosmannia clavigera (strain kw1407 / UAMH 11150)</name>
    <name type="common">Blue stain fungus</name>
    <name type="synonym">Graphiocladiella clavigera</name>
    <dbReference type="NCBI Taxonomy" id="655863"/>
    <lineage>
        <taxon>Eukaryota</taxon>
        <taxon>Fungi</taxon>
        <taxon>Dikarya</taxon>
        <taxon>Ascomycota</taxon>
        <taxon>Pezizomycotina</taxon>
        <taxon>Sordariomycetes</taxon>
        <taxon>Sordariomycetidae</taxon>
        <taxon>Ophiostomatales</taxon>
        <taxon>Ophiostomataceae</taxon>
        <taxon>Leptographium</taxon>
    </lineage>
</organism>
<dbReference type="Pfam" id="PF05221">
    <property type="entry name" value="AdoHcyase"/>
    <property type="match status" value="1"/>
</dbReference>
<feature type="binding site" evidence="9">
    <location>
        <position position="189"/>
    </location>
    <ligand>
        <name>substrate</name>
    </ligand>
</feature>
<feature type="binding site" evidence="10">
    <location>
        <begin position="302"/>
        <end position="304"/>
    </location>
    <ligand>
        <name>NAD(+)</name>
        <dbReference type="ChEBI" id="CHEBI:57540"/>
    </ligand>
</feature>
<reference evidence="14 15" key="1">
    <citation type="journal article" date="2011" name="Proc. Natl. Acad. Sci. U.S.A.">
        <title>Genome and transcriptome analyses of the mountain pine beetle-fungal symbiont Grosmannia clavigera, a lodgepole pine pathogen.</title>
        <authorList>
            <person name="DiGuistini S."/>
            <person name="Wang Y."/>
            <person name="Liao N.Y."/>
            <person name="Taylor G."/>
            <person name="Tanguay P."/>
            <person name="Feau N."/>
            <person name="Henrissat B."/>
            <person name="Chan S.K."/>
            <person name="Hesse-Orce U."/>
            <person name="Alamouti S.M."/>
            <person name="Tsui C.K.M."/>
            <person name="Docking R.T."/>
            <person name="Levasseur A."/>
            <person name="Haridas S."/>
            <person name="Robertson G."/>
            <person name="Birol I."/>
            <person name="Holt R.A."/>
            <person name="Marra M.A."/>
            <person name="Hamelin R.C."/>
            <person name="Hirst M."/>
            <person name="Jones S.J.M."/>
            <person name="Bohlmann J."/>
            <person name="Breuil C."/>
        </authorList>
    </citation>
    <scope>NUCLEOTIDE SEQUENCE [LARGE SCALE GENOMIC DNA]</scope>
    <source>
        <strain evidence="15">kw1407 / UAMH 11150</strain>
    </source>
</reference>
<evidence type="ECO:0000256" key="7">
    <source>
        <dbReference type="ARBA" id="ARBA00034527"/>
    </source>
</evidence>
<evidence type="ECO:0000256" key="11">
    <source>
        <dbReference type="RuleBase" id="RU000548"/>
    </source>
</evidence>
<dbReference type="InterPro" id="IPR036291">
    <property type="entry name" value="NAD(P)-bd_dom_sf"/>
</dbReference>
<keyword evidence="4 11" id="KW-0554">One-carbon metabolism</keyword>
<dbReference type="PROSITE" id="PS00739">
    <property type="entry name" value="ADOHCYASE_2"/>
    <property type="match status" value="1"/>
</dbReference>
<dbReference type="SMART" id="SM00996">
    <property type="entry name" value="AdoHcyase"/>
    <property type="match status" value="1"/>
</dbReference>
<feature type="binding site" evidence="9">
    <location>
        <position position="134"/>
    </location>
    <ligand>
        <name>substrate</name>
    </ligand>
</feature>
<evidence type="ECO:0000256" key="8">
    <source>
        <dbReference type="ARBA" id="ARBA00048858"/>
    </source>
</evidence>
<feature type="binding site" evidence="9">
    <location>
        <position position="193"/>
    </location>
    <ligand>
        <name>substrate</name>
    </ligand>
</feature>
<name>F0XJF2_GROCL</name>
<evidence type="ECO:0000256" key="1">
    <source>
        <dbReference type="ARBA" id="ARBA00002639"/>
    </source>
</evidence>
<dbReference type="PIRSF" id="PIRSF001109">
    <property type="entry name" value="Ad_hcy_hydrolase"/>
    <property type="match status" value="1"/>
</dbReference>
<dbReference type="InterPro" id="IPR000043">
    <property type="entry name" value="Adenosylhomocysteinase-like"/>
</dbReference>
<dbReference type="RefSeq" id="XP_014171777.1">
    <property type="nucleotide sequence ID" value="XM_014316302.1"/>
</dbReference>
<comment type="similarity">
    <text evidence="3 12">Belongs to the adenosylhomocysteinase family.</text>
</comment>
<feature type="binding site" evidence="10">
    <location>
        <position position="251"/>
    </location>
    <ligand>
        <name>NAD(+)</name>
        <dbReference type="ChEBI" id="CHEBI:57540"/>
    </ligand>
</feature>
<dbReference type="GO" id="GO:0005829">
    <property type="term" value="C:cytosol"/>
    <property type="evidence" value="ECO:0007669"/>
    <property type="project" value="TreeGrafter"/>
</dbReference>
<dbReference type="GO" id="GO:0004013">
    <property type="term" value="F:adenosylhomocysteinase activity"/>
    <property type="evidence" value="ECO:0007669"/>
    <property type="project" value="UniProtKB-EC"/>
</dbReference>
<dbReference type="PROSITE" id="PS00738">
    <property type="entry name" value="ADOHCYASE_1"/>
    <property type="match status" value="1"/>
</dbReference>
<dbReference type="STRING" id="655863.F0XJF2"/>
<comment type="catalytic activity">
    <reaction evidence="8 11">
        <text>S-adenosyl-L-homocysteine + H2O = L-homocysteine + adenosine</text>
        <dbReference type="Rhea" id="RHEA:21708"/>
        <dbReference type="ChEBI" id="CHEBI:15377"/>
        <dbReference type="ChEBI" id="CHEBI:16335"/>
        <dbReference type="ChEBI" id="CHEBI:57856"/>
        <dbReference type="ChEBI" id="CHEBI:58199"/>
        <dbReference type="EC" id="3.13.2.1"/>
    </reaction>
</comment>
<dbReference type="GO" id="GO:0006656">
    <property type="term" value="P:phosphatidylcholine biosynthetic process"/>
    <property type="evidence" value="ECO:0007669"/>
    <property type="project" value="EnsemblFungi"/>
</dbReference>
<evidence type="ECO:0000313" key="15">
    <source>
        <dbReference type="Proteomes" id="UP000007796"/>
    </source>
</evidence>
<dbReference type="EC" id="3.13.2.1" evidence="7 11"/>
<comment type="function">
    <text evidence="1">Adenosylhomocysteine is a competitive inhibitor of S-adenosyl-L-methionine-dependent methyl transferase reactions; therefore adenosylhomocysteinase may play a key role in the control of methylations via regulation of the intracellular concentration of adenosylhomocysteine.</text>
</comment>
<dbReference type="UniPathway" id="UPA00314">
    <property type="reaction ID" value="UER00076"/>
</dbReference>
<evidence type="ECO:0000256" key="3">
    <source>
        <dbReference type="ARBA" id="ARBA00007122"/>
    </source>
</evidence>
<feature type="binding site" evidence="10">
    <location>
        <position position="356"/>
    </location>
    <ligand>
        <name>NAD(+)</name>
        <dbReference type="ChEBI" id="CHEBI:57540"/>
    </ligand>
</feature>
<dbReference type="SUPFAM" id="SSF52283">
    <property type="entry name" value="Formate/glycerate dehydrogenase catalytic domain-like"/>
    <property type="match status" value="1"/>
</dbReference>
<dbReference type="AlphaFoldDB" id="F0XJF2"/>
<dbReference type="InterPro" id="IPR042172">
    <property type="entry name" value="Adenosylhomocyst_ase-like_sf"/>
</dbReference>
<dbReference type="HOGENOM" id="CLU_025194_2_1_1"/>
<feature type="binding site" evidence="10">
    <location>
        <begin position="160"/>
        <end position="162"/>
    </location>
    <ligand>
        <name>NAD(+)</name>
        <dbReference type="ChEBI" id="CHEBI:57540"/>
    </ligand>
</feature>
<dbReference type="Pfam" id="PF00670">
    <property type="entry name" value="AdoHcyase_NAD"/>
    <property type="match status" value="1"/>
</dbReference>
<evidence type="ECO:0000256" key="12">
    <source>
        <dbReference type="RuleBase" id="RU004166"/>
    </source>
</evidence>
<dbReference type="Proteomes" id="UP000007796">
    <property type="component" value="Unassembled WGS sequence"/>
</dbReference>
<evidence type="ECO:0000256" key="9">
    <source>
        <dbReference type="PIRSR" id="PIRSR001109-1"/>
    </source>
</evidence>
<dbReference type="OrthoDB" id="10007170at2759"/>
<proteinExistence type="inferred from homology"/>
<feature type="binding site" evidence="10">
    <location>
        <position position="246"/>
    </location>
    <ligand>
        <name>NAD(+)</name>
        <dbReference type="ChEBI" id="CHEBI:57540"/>
    </ligand>
</feature>
<dbReference type="Gene3D" id="3.40.50.1480">
    <property type="entry name" value="Adenosylhomocysteinase-like"/>
    <property type="match status" value="3"/>
</dbReference>
<dbReference type="GO" id="GO:0006641">
    <property type="term" value="P:triglyceride metabolic process"/>
    <property type="evidence" value="ECO:0007669"/>
    <property type="project" value="EnsemblFungi"/>
</dbReference>
<dbReference type="InParanoid" id="F0XJF2"/>
<evidence type="ECO:0000313" key="14">
    <source>
        <dbReference type="EMBL" id="EFX02295.1"/>
    </source>
</evidence>
<feature type="binding site" evidence="10">
    <location>
        <begin position="225"/>
        <end position="230"/>
    </location>
    <ligand>
        <name>NAD(+)</name>
        <dbReference type="ChEBI" id="CHEBI:57540"/>
    </ligand>
</feature>
<dbReference type="SMART" id="SM00997">
    <property type="entry name" value="AdoHcyase_NAD"/>
    <property type="match status" value="1"/>
</dbReference>
<dbReference type="CDD" id="cd00401">
    <property type="entry name" value="SAHH"/>
    <property type="match status" value="1"/>
</dbReference>
<evidence type="ECO:0000256" key="4">
    <source>
        <dbReference type="ARBA" id="ARBA00022563"/>
    </source>
</evidence>
<dbReference type="FunFam" id="3.40.50.720:FF:000004">
    <property type="entry name" value="Adenosylhomocysteinase"/>
    <property type="match status" value="1"/>
</dbReference>
<feature type="binding site" evidence="10">
    <location>
        <position position="349"/>
    </location>
    <ligand>
        <name>NAD(+)</name>
        <dbReference type="ChEBI" id="CHEBI:57540"/>
    </ligand>
</feature>
<protein>
    <recommendedName>
        <fullName evidence="7 11">Adenosylhomocysteinase</fullName>
        <ecNumber evidence="7 11">3.13.2.1</ecNumber>
    </recommendedName>
</protein>
<dbReference type="HAMAP" id="MF_00563">
    <property type="entry name" value="AdoHcyase"/>
    <property type="match status" value="1"/>
</dbReference>
<evidence type="ECO:0000256" key="2">
    <source>
        <dbReference type="ARBA" id="ARBA00005195"/>
    </source>
</evidence>
<gene>
    <name evidence="14" type="ORF">CMQ_2344</name>
</gene>
<evidence type="ECO:0000256" key="6">
    <source>
        <dbReference type="ARBA" id="ARBA00023027"/>
    </source>
</evidence>
<dbReference type="EMBL" id="GL629782">
    <property type="protein sequence ID" value="EFX02295.1"/>
    <property type="molecule type" value="Genomic_DNA"/>
</dbReference>